<feature type="transmembrane region" description="Helical" evidence="8">
    <location>
        <begin position="75"/>
        <end position="94"/>
    </location>
</feature>
<dbReference type="GO" id="GO:0005886">
    <property type="term" value="C:plasma membrane"/>
    <property type="evidence" value="ECO:0007669"/>
    <property type="project" value="UniProtKB-SubCell"/>
</dbReference>
<proteinExistence type="inferred from homology"/>
<keyword evidence="6 8" id="KW-1133">Transmembrane helix</keyword>
<protein>
    <submittedName>
        <fullName evidence="10">Multidrug resistance protein B</fullName>
    </submittedName>
</protein>
<dbReference type="InterPro" id="IPR004638">
    <property type="entry name" value="EmrB-like"/>
</dbReference>
<name>A0A486XU03_9GAMM</name>
<organism evidence="10">
    <name type="scientific">Rheinheimera sp. BAL341</name>
    <dbReference type="NCBI Taxonomy" id="1708203"/>
    <lineage>
        <taxon>Bacteria</taxon>
        <taxon>Pseudomonadati</taxon>
        <taxon>Pseudomonadota</taxon>
        <taxon>Gammaproteobacteria</taxon>
        <taxon>Chromatiales</taxon>
        <taxon>Chromatiaceae</taxon>
        <taxon>Rheinheimera</taxon>
    </lineage>
</organism>
<feature type="transmembrane region" description="Helical" evidence="8">
    <location>
        <begin position="162"/>
        <end position="185"/>
    </location>
</feature>
<keyword evidence="5 8" id="KW-0812">Transmembrane</keyword>
<feature type="transmembrane region" description="Helical" evidence="8">
    <location>
        <begin position="332"/>
        <end position="353"/>
    </location>
</feature>
<keyword evidence="3" id="KW-0813">Transport</keyword>
<dbReference type="PROSITE" id="PS50850">
    <property type="entry name" value="MFS"/>
    <property type="match status" value="1"/>
</dbReference>
<comment type="similarity">
    <text evidence="2">Belongs to the major facilitator superfamily. EmrB family.</text>
</comment>
<dbReference type="AlphaFoldDB" id="A0A486XU03"/>
<dbReference type="Gene3D" id="1.20.1250.20">
    <property type="entry name" value="MFS general substrate transporter like domains"/>
    <property type="match status" value="1"/>
</dbReference>
<evidence type="ECO:0000256" key="8">
    <source>
        <dbReference type="SAM" id="Phobius"/>
    </source>
</evidence>
<feature type="transmembrane region" description="Helical" evidence="8">
    <location>
        <begin position="365"/>
        <end position="384"/>
    </location>
</feature>
<evidence type="ECO:0000256" key="7">
    <source>
        <dbReference type="ARBA" id="ARBA00023136"/>
    </source>
</evidence>
<dbReference type="GO" id="GO:0022857">
    <property type="term" value="F:transmembrane transporter activity"/>
    <property type="evidence" value="ECO:0007669"/>
    <property type="project" value="InterPro"/>
</dbReference>
<evidence type="ECO:0000256" key="5">
    <source>
        <dbReference type="ARBA" id="ARBA00022692"/>
    </source>
</evidence>
<evidence type="ECO:0000256" key="6">
    <source>
        <dbReference type="ARBA" id="ARBA00022989"/>
    </source>
</evidence>
<evidence type="ECO:0000256" key="4">
    <source>
        <dbReference type="ARBA" id="ARBA00022475"/>
    </source>
</evidence>
<dbReference type="Pfam" id="PF07690">
    <property type="entry name" value="MFS_1"/>
    <property type="match status" value="1"/>
</dbReference>
<dbReference type="EMBL" id="CAAJGR010000021">
    <property type="protein sequence ID" value="VHO06109.1"/>
    <property type="molecule type" value="Genomic_DNA"/>
</dbReference>
<feature type="transmembrane region" description="Helical" evidence="8">
    <location>
        <begin position="100"/>
        <end position="121"/>
    </location>
</feature>
<feature type="transmembrane region" description="Helical" evidence="8">
    <location>
        <begin position="133"/>
        <end position="156"/>
    </location>
</feature>
<keyword evidence="4" id="KW-1003">Cell membrane</keyword>
<feature type="transmembrane region" description="Helical" evidence="8">
    <location>
        <begin position="396"/>
        <end position="418"/>
    </location>
</feature>
<feature type="transmembrane region" description="Helical" evidence="8">
    <location>
        <begin position="46"/>
        <end position="63"/>
    </location>
</feature>
<dbReference type="InterPro" id="IPR036259">
    <property type="entry name" value="MFS_trans_sf"/>
</dbReference>
<gene>
    <name evidence="10" type="ORF">BAL341_3165</name>
</gene>
<comment type="subcellular location">
    <subcellularLocation>
        <location evidence="1">Cell membrane</location>
        <topology evidence="1">Multi-pass membrane protein</topology>
    </subcellularLocation>
</comment>
<evidence type="ECO:0000256" key="3">
    <source>
        <dbReference type="ARBA" id="ARBA00022448"/>
    </source>
</evidence>
<dbReference type="SUPFAM" id="SSF103473">
    <property type="entry name" value="MFS general substrate transporter"/>
    <property type="match status" value="1"/>
</dbReference>
<feature type="domain" description="Major facilitator superfamily (MFS) profile" evidence="9">
    <location>
        <begin position="9"/>
        <end position="490"/>
    </location>
</feature>
<dbReference type="NCBIfam" id="TIGR00711">
    <property type="entry name" value="efflux_EmrB"/>
    <property type="match status" value="1"/>
</dbReference>
<dbReference type="InterPro" id="IPR020846">
    <property type="entry name" value="MFS_dom"/>
</dbReference>
<dbReference type="InterPro" id="IPR011701">
    <property type="entry name" value="MFS"/>
</dbReference>
<feature type="transmembrane region" description="Helical" evidence="8">
    <location>
        <begin position="197"/>
        <end position="218"/>
    </location>
</feature>
<feature type="transmembrane region" description="Helical" evidence="8">
    <location>
        <begin position="304"/>
        <end position="323"/>
    </location>
</feature>
<accession>A0A486XU03</accession>
<evidence type="ECO:0000259" key="9">
    <source>
        <dbReference type="PROSITE" id="PS50850"/>
    </source>
</evidence>
<sequence length="508" mass="54813">MAISRHSIAAFAIMLGAFMALAGINITNTATELLQARVGASLREMTLITSSYIIAEIAAMPLMPLLMRRYGLKRLAVVVLCGFMLASVACAHANSLNALIISRIIQGAFGGILLPLVHTAIKLLLTQNQHAAAFGVFSVFASLAPVAGPSFAGLLSSATYPWLFYINLPLGLSALLLLLWALASTPSIGQVNEQRNTALDSLGIGLLSLALASLVFALEHGVERDWLSSQAIRSSLVCGIICLLYVCYLQTRLHQPVLNIRLLASSRFALICLASFMAGIVIYGFVYLIPYYLISLHNYSPAQVAQVILMAAIPQLLMLPVMIKYAPKLNPWLAIAAGALLCALSTALCSRMTPDFAGDQFLWPQLIRVIAVPLLIMPLTLLSLQVVSDDDAPSAAILFNVARNLGGALGVAGLVTYVEHYKSVFYQQSLLQFSTTTLAPQHNADTPQQLMQHLTQHSSIWAFNGAFFTLSAGLVLMALLFLTLYLTGRYGAHIKQVSLQAITRTDNK</sequence>
<dbReference type="PANTHER" id="PTHR42718:SF9">
    <property type="entry name" value="MAJOR FACILITATOR SUPERFAMILY MULTIDRUG TRANSPORTER MFSC"/>
    <property type="match status" value="1"/>
</dbReference>
<feature type="transmembrane region" description="Helical" evidence="8">
    <location>
        <begin position="230"/>
        <end position="248"/>
    </location>
</feature>
<evidence type="ECO:0000256" key="1">
    <source>
        <dbReference type="ARBA" id="ARBA00004651"/>
    </source>
</evidence>
<dbReference type="PANTHER" id="PTHR42718">
    <property type="entry name" value="MAJOR FACILITATOR SUPERFAMILY MULTIDRUG TRANSPORTER MFSC"/>
    <property type="match status" value="1"/>
</dbReference>
<feature type="transmembrane region" description="Helical" evidence="8">
    <location>
        <begin position="268"/>
        <end position="292"/>
    </location>
</feature>
<evidence type="ECO:0000313" key="10">
    <source>
        <dbReference type="EMBL" id="VHO06109.1"/>
    </source>
</evidence>
<evidence type="ECO:0000256" key="2">
    <source>
        <dbReference type="ARBA" id="ARBA00008537"/>
    </source>
</evidence>
<keyword evidence="7 8" id="KW-0472">Membrane</keyword>
<reference evidence="10" key="1">
    <citation type="submission" date="2019-04" db="EMBL/GenBank/DDBJ databases">
        <authorList>
            <person name="Brambilla D."/>
        </authorList>
    </citation>
    <scope>NUCLEOTIDE SEQUENCE</scope>
    <source>
        <strain evidence="10">BAL1</strain>
    </source>
</reference>
<feature type="transmembrane region" description="Helical" evidence="8">
    <location>
        <begin position="460"/>
        <end position="486"/>
    </location>
</feature>